<feature type="domain" description="Arabidopsis retrotransposon Orf1 C-terminal" evidence="1">
    <location>
        <begin position="1"/>
        <end position="69"/>
    </location>
</feature>
<reference evidence="2 3" key="1">
    <citation type="submission" date="2019-12" db="EMBL/GenBank/DDBJ databases">
        <authorList>
            <person name="Jiao W.-B."/>
            <person name="Schneeberger K."/>
        </authorList>
    </citation>
    <scope>NUCLEOTIDE SEQUENCE [LARGE SCALE GENOMIC DNA]</scope>
    <source>
        <strain evidence="3">cv. C24</strain>
    </source>
</reference>
<protein>
    <recommendedName>
        <fullName evidence="1">Arabidopsis retrotransposon Orf1 C-terminal domain-containing protein</fullName>
    </recommendedName>
</protein>
<evidence type="ECO:0000313" key="3">
    <source>
        <dbReference type="Proteomes" id="UP000434276"/>
    </source>
</evidence>
<evidence type="ECO:0000259" key="1">
    <source>
        <dbReference type="Pfam" id="PF03078"/>
    </source>
</evidence>
<organism evidence="2 3">
    <name type="scientific">Arabidopsis thaliana</name>
    <name type="common">Mouse-ear cress</name>
    <dbReference type="NCBI Taxonomy" id="3702"/>
    <lineage>
        <taxon>Eukaryota</taxon>
        <taxon>Viridiplantae</taxon>
        <taxon>Streptophyta</taxon>
        <taxon>Embryophyta</taxon>
        <taxon>Tracheophyta</taxon>
        <taxon>Spermatophyta</taxon>
        <taxon>Magnoliopsida</taxon>
        <taxon>eudicotyledons</taxon>
        <taxon>Gunneridae</taxon>
        <taxon>Pentapetalae</taxon>
        <taxon>rosids</taxon>
        <taxon>malvids</taxon>
        <taxon>Brassicales</taxon>
        <taxon>Brassicaceae</taxon>
        <taxon>Camelineae</taxon>
        <taxon>Arabidopsis</taxon>
    </lineage>
</organism>
<dbReference type="Pfam" id="PF03078">
    <property type="entry name" value="ATHILA"/>
    <property type="match status" value="1"/>
</dbReference>
<dbReference type="InterPro" id="IPR004312">
    <property type="entry name" value="ATHILA_Orf1_C"/>
</dbReference>
<dbReference type="AlphaFoldDB" id="A0A5S9WM77"/>
<accession>A0A5S9WM77</accession>
<name>A0A5S9WM77_ARATH</name>
<dbReference type="EMBL" id="CACSHJ010000087">
    <property type="protein sequence ID" value="CAA0270754.1"/>
    <property type="molecule type" value="Genomic_DNA"/>
</dbReference>
<proteinExistence type="predicted"/>
<dbReference type="Proteomes" id="UP000434276">
    <property type="component" value="Unassembled WGS sequence"/>
</dbReference>
<evidence type="ECO:0000313" key="2">
    <source>
        <dbReference type="EMBL" id="CAA0270754.1"/>
    </source>
</evidence>
<sequence length="70" mass="7753">MDHLMSYREYATNIHRSGIGGSLFVCGLLTPILGAAGIELGTPDVNLEKYLNLDYLKGKDFLDKRTLADH</sequence>
<gene>
    <name evidence="2" type="ORF">C24_LOCUS3549</name>
</gene>